<feature type="transmembrane region" description="Helical" evidence="6">
    <location>
        <begin position="206"/>
        <end position="223"/>
    </location>
</feature>
<feature type="transmembrane region" description="Helical" evidence="6">
    <location>
        <begin position="362"/>
        <end position="384"/>
    </location>
</feature>
<keyword evidence="8" id="KW-1185">Reference proteome</keyword>
<evidence type="ECO:0000256" key="6">
    <source>
        <dbReference type="SAM" id="Phobius"/>
    </source>
</evidence>
<feature type="transmembrane region" description="Helical" evidence="6">
    <location>
        <begin position="396"/>
        <end position="415"/>
    </location>
</feature>
<dbReference type="GO" id="GO:0022857">
    <property type="term" value="F:transmembrane transporter activity"/>
    <property type="evidence" value="ECO:0007669"/>
    <property type="project" value="InterPro"/>
</dbReference>
<accession>A0A6N8ILW1</accession>
<protein>
    <submittedName>
        <fullName evidence="7">MFS transporter</fullName>
    </submittedName>
</protein>
<dbReference type="InterPro" id="IPR036259">
    <property type="entry name" value="MFS_trans_sf"/>
</dbReference>
<sequence length="459" mass="47340">MFLRGLAGEVEDRARTDVAVFEDGGLLARAFDPANTRVDPWYRPHECMPWRFPIWPACVCRVRFAQLSIERLRAFAMPTPSRSGIAALLVAHCAGMLDLVALPVWVGAALVGTYKLDPQQAGLLASLFLGGQVVSSMLLAPRFTRVPARQAAVGGFAIAGLSFLGVALTASYPLMALLHCIGGMGAGCALSVTHGCIGRSANPHRLFALAGFALALFGIFILGGGSKLVAGQGGAALFFLFAAVMTLACIVATASFPKLGGGSERLDGPNAPLPRAAWFCMVGIGLLALAQATMFSFVERVGVDRGFGAAVTAVLVAAGFVNLMPGPLAGWLQHKLRPEAVIVAGPLVHAAAVFAITHTDSFALYAPLVSVLIATTVFTHTFLFGLVARLDASGRAVAATPAMLMLGAAIGPVLGGTAVKLVGYPGLGVVAAAIGLCSSAMFACARARREDASISSQPA</sequence>
<feature type="transmembrane region" description="Helical" evidence="6">
    <location>
        <begin position="235"/>
        <end position="256"/>
    </location>
</feature>
<dbReference type="Gene3D" id="1.20.1250.20">
    <property type="entry name" value="MFS general substrate transporter like domains"/>
    <property type="match status" value="1"/>
</dbReference>
<keyword evidence="2" id="KW-1003">Cell membrane</keyword>
<dbReference type="SUPFAM" id="SSF103473">
    <property type="entry name" value="MFS general substrate transporter"/>
    <property type="match status" value="1"/>
</dbReference>
<evidence type="ECO:0000256" key="5">
    <source>
        <dbReference type="ARBA" id="ARBA00023136"/>
    </source>
</evidence>
<feature type="transmembrane region" description="Helical" evidence="6">
    <location>
        <begin position="151"/>
        <end position="170"/>
    </location>
</feature>
<evidence type="ECO:0000313" key="7">
    <source>
        <dbReference type="EMBL" id="MVQ27819.1"/>
    </source>
</evidence>
<dbReference type="InterPro" id="IPR050189">
    <property type="entry name" value="MFS_Efflux_Transporters"/>
</dbReference>
<keyword evidence="3 6" id="KW-0812">Transmembrane</keyword>
<organism evidence="7 8">
    <name type="scientific">Ramlibacter pinisoli</name>
    <dbReference type="NCBI Taxonomy" id="2682844"/>
    <lineage>
        <taxon>Bacteria</taxon>
        <taxon>Pseudomonadati</taxon>
        <taxon>Pseudomonadota</taxon>
        <taxon>Betaproteobacteria</taxon>
        <taxon>Burkholderiales</taxon>
        <taxon>Comamonadaceae</taxon>
        <taxon>Ramlibacter</taxon>
    </lineage>
</organism>
<dbReference type="Proteomes" id="UP000469385">
    <property type="component" value="Unassembled WGS sequence"/>
</dbReference>
<dbReference type="InterPro" id="IPR011701">
    <property type="entry name" value="MFS"/>
</dbReference>
<dbReference type="RefSeq" id="WP_157395965.1">
    <property type="nucleotide sequence ID" value="NZ_WSEL01000002.1"/>
</dbReference>
<evidence type="ECO:0000256" key="4">
    <source>
        <dbReference type="ARBA" id="ARBA00022989"/>
    </source>
</evidence>
<keyword evidence="4 6" id="KW-1133">Transmembrane helix</keyword>
<feature type="transmembrane region" description="Helical" evidence="6">
    <location>
        <begin position="307"/>
        <end position="324"/>
    </location>
</feature>
<gene>
    <name evidence="7" type="ORF">GON04_00045</name>
</gene>
<evidence type="ECO:0000313" key="8">
    <source>
        <dbReference type="Proteomes" id="UP000469385"/>
    </source>
</evidence>
<dbReference type="PANTHER" id="PTHR43124:SF10">
    <property type="entry name" value="PURINE EFFLUX PUMP PBUE"/>
    <property type="match status" value="1"/>
</dbReference>
<evidence type="ECO:0000256" key="3">
    <source>
        <dbReference type="ARBA" id="ARBA00022692"/>
    </source>
</evidence>
<comment type="caution">
    <text evidence="7">The sequence shown here is derived from an EMBL/GenBank/DDBJ whole genome shotgun (WGS) entry which is preliminary data.</text>
</comment>
<name>A0A6N8ILW1_9BURK</name>
<feature type="transmembrane region" description="Helical" evidence="6">
    <location>
        <begin position="85"/>
        <end position="108"/>
    </location>
</feature>
<dbReference type="GO" id="GO:0005886">
    <property type="term" value="C:plasma membrane"/>
    <property type="evidence" value="ECO:0007669"/>
    <property type="project" value="UniProtKB-SubCell"/>
</dbReference>
<dbReference type="AlphaFoldDB" id="A0A6N8ILW1"/>
<feature type="transmembrane region" description="Helical" evidence="6">
    <location>
        <begin position="276"/>
        <end position="295"/>
    </location>
</feature>
<dbReference type="EMBL" id="WSEL01000002">
    <property type="protein sequence ID" value="MVQ27819.1"/>
    <property type="molecule type" value="Genomic_DNA"/>
</dbReference>
<evidence type="ECO:0000256" key="2">
    <source>
        <dbReference type="ARBA" id="ARBA00022475"/>
    </source>
</evidence>
<comment type="subcellular location">
    <subcellularLocation>
        <location evidence="1">Cell membrane</location>
        <topology evidence="1">Multi-pass membrane protein</topology>
    </subcellularLocation>
</comment>
<feature type="transmembrane region" description="Helical" evidence="6">
    <location>
        <begin position="421"/>
        <end position="445"/>
    </location>
</feature>
<dbReference type="PANTHER" id="PTHR43124">
    <property type="entry name" value="PURINE EFFLUX PUMP PBUE"/>
    <property type="match status" value="1"/>
</dbReference>
<evidence type="ECO:0000256" key="1">
    <source>
        <dbReference type="ARBA" id="ARBA00004651"/>
    </source>
</evidence>
<keyword evidence="5 6" id="KW-0472">Membrane</keyword>
<proteinExistence type="predicted"/>
<dbReference type="Pfam" id="PF07690">
    <property type="entry name" value="MFS_1"/>
    <property type="match status" value="1"/>
</dbReference>
<reference evidence="7 8" key="1">
    <citation type="submission" date="2019-12" db="EMBL/GenBank/DDBJ databases">
        <authorList>
            <person name="Huq M.A."/>
        </authorList>
    </citation>
    <scope>NUCLEOTIDE SEQUENCE [LARGE SCALE GENOMIC DNA]</scope>
    <source>
        <strain evidence="7 8">MAH-25</strain>
    </source>
</reference>
<feature type="transmembrane region" description="Helical" evidence="6">
    <location>
        <begin position="120"/>
        <end position="139"/>
    </location>
</feature>